<dbReference type="InterPro" id="IPR041700">
    <property type="entry name" value="OMP_b-brl_3"/>
</dbReference>
<dbReference type="InterPro" id="IPR036942">
    <property type="entry name" value="Beta-barrel_TonB_sf"/>
</dbReference>
<proteinExistence type="predicted"/>
<organism evidence="6 7">
    <name type="scientific">Hoylesella oralis ATCC 33269</name>
    <dbReference type="NCBI Taxonomy" id="873533"/>
    <lineage>
        <taxon>Bacteria</taxon>
        <taxon>Pseudomonadati</taxon>
        <taxon>Bacteroidota</taxon>
        <taxon>Bacteroidia</taxon>
        <taxon>Bacteroidales</taxon>
        <taxon>Prevotellaceae</taxon>
        <taxon>Hoylesella</taxon>
    </lineage>
</organism>
<evidence type="ECO:0000256" key="1">
    <source>
        <dbReference type="ARBA" id="ARBA00004442"/>
    </source>
</evidence>
<dbReference type="Proteomes" id="UP000005580">
    <property type="component" value="Unassembled WGS sequence"/>
</dbReference>
<name>E7RQT0_9BACT</name>
<comment type="subcellular location">
    <subcellularLocation>
        <location evidence="1">Cell outer membrane</location>
    </subcellularLocation>
</comment>
<dbReference type="Pfam" id="PF14905">
    <property type="entry name" value="OMP_b-brl_3"/>
    <property type="match status" value="1"/>
</dbReference>
<evidence type="ECO:0000256" key="2">
    <source>
        <dbReference type="ARBA" id="ARBA00023136"/>
    </source>
</evidence>
<accession>E7RQT0</accession>
<dbReference type="GO" id="GO:0009279">
    <property type="term" value="C:cell outer membrane"/>
    <property type="evidence" value="ECO:0007669"/>
    <property type="project" value="UniProtKB-SubCell"/>
</dbReference>
<keyword evidence="7" id="KW-1185">Reference proteome</keyword>
<dbReference type="Gene3D" id="2.40.170.20">
    <property type="entry name" value="TonB-dependent receptor, beta-barrel domain"/>
    <property type="match status" value="1"/>
</dbReference>
<dbReference type="EMBL" id="AEPE02000005">
    <property type="protein sequence ID" value="EFZ36618.1"/>
    <property type="molecule type" value="Genomic_DNA"/>
</dbReference>
<evidence type="ECO:0000313" key="6">
    <source>
        <dbReference type="EMBL" id="EFZ36618.1"/>
    </source>
</evidence>
<dbReference type="HOGENOM" id="CLU_017617_3_0_10"/>
<evidence type="ECO:0000313" key="7">
    <source>
        <dbReference type="Proteomes" id="UP000005580"/>
    </source>
</evidence>
<reference evidence="6" key="1">
    <citation type="submission" date="2011-01" db="EMBL/GenBank/DDBJ databases">
        <authorList>
            <person name="Muzny D."/>
            <person name="Qin X."/>
            <person name="Buhay C."/>
            <person name="Dugan-Rocha S."/>
            <person name="Ding Y."/>
            <person name="Chen G."/>
            <person name="Hawes A."/>
            <person name="Holder M."/>
            <person name="Jhangiani S."/>
            <person name="Johnson A."/>
            <person name="Khan Z."/>
            <person name="Li Z."/>
            <person name="Liu W."/>
            <person name="Liu X."/>
            <person name="Perez L."/>
            <person name="Shen H."/>
            <person name="Wang Q."/>
            <person name="Watt J."/>
            <person name="Xi L."/>
            <person name="Xin Y."/>
            <person name="Zhou J."/>
            <person name="Deng J."/>
            <person name="Jiang H."/>
            <person name="Liu Y."/>
            <person name="Qu J."/>
            <person name="Song X.-Z."/>
            <person name="Zhang L."/>
            <person name="Villasana D."/>
            <person name="Johnson A."/>
            <person name="Liu J."/>
            <person name="Liyanage D."/>
            <person name="Lorensuhewa L."/>
            <person name="Robinson T."/>
            <person name="Song A."/>
            <person name="Song B.-B."/>
            <person name="Dinh H."/>
            <person name="Thornton R."/>
            <person name="Coyle M."/>
            <person name="Francisco L."/>
            <person name="Jackson L."/>
            <person name="Javaid M."/>
            <person name="Korchina V."/>
            <person name="Kovar C."/>
            <person name="Mata R."/>
            <person name="Mathew T."/>
            <person name="Ngo R."/>
            <person name="Nguyen L."/>
            <person name="Nguyen N."/>
            <person name="Okwuonu G."/>
            <person name="Ongeri F."/>
            <person name="Pham C."/>
            <person name="Simmons D."/>
            <person name="Wilczek-Boney K."/>
            <person name="Hale W."/>
            <person name="Jakkamsetti A."/>
            <person name="Pham P."/>
            <person name="Ruth R."/>
            <person name="San Lucas F."/>
            <person name="Warren J."/>
            <person name="Zhang J."/>
            <person name="Zhao Z."/>
            <person name="Zhou C."/>
            <person name="Zhu D."/>
            <person name="Lee S."/>
            <person name="Bess C."/>
            <person name="Blankenburg K."/>
            <person name="Forbes L."/>
            <person name="Fu Q."/>
            <person name="Gubbala S."/>
            <person name="Hirani K."/>
            <person name="Jayaseelan J.C."/>
            <person name="Lara F."/>
            <person name="Munidasa M."/>
            <person name="Palculict T."/>
            <person name="Patil S."/>
            <person name="Pu L.-L."/>
            <person name="Saada N."/>
            <person name="Tang L."/>
            <person name="Weissenberger G."/>
            <person name="Zhu Y."/>
            <person name="Hemphill L."/>
            <person name="Shang Y."/>
            <person name="Youmans B."/>
            <person name="Ayvaz T."/>
            <person name="Ross M."/>
            <person name="Santibanez J."/>
            <person name="Aqrawi P."/>
            <person name="Gross S."/>
            <person name="Joshi V."/>
            <person name="Fowler G."/>
            <person name="Nazareth L."/>
            <person name="Reid J."/>
            <person name="Worley K."/>
            <person name="Petrosino J."/>
            <person name="Highlander S."/>
            <person name="Gibbs R."/>
        </authorList>
    </citation>
    <scope>NUCLEOTIDE SEQUENCE [LARGE SCALE GENOMIC DNA]</scope>
    <source>
        <strain evidence="6">ATCC 33269</strain>
    </source>
</reference>
<feature type="domain" description="Outer membrane protein beta-barrel" evidence="5">
    <location>
        <begin position="450"/>
        <end position="823"/>
    </location>
</feature>
<protein>
    <recommendedName>
        <fullName evidence="5">Outer membrane protein beta-barrel domain-containing protein</fullName>
    </recommendedName>
</protein>
<evidence type="ECO:0000256" key="4">
    <source>
        <dbReference type="SAM" id="SignalP"/>
    </source>
</evidence>
<dbReference type="RefSeq" id="WP_004369674.1">
    <property type="nucleotide sequence ID" value="NZ_GL833119.1"/>
</dbReference>
<dbReference type="AlphaFoldDB" id="E7RQT0"/>
<evidence type="ECO:0000259" key="5">
    <source>
        <dbReference type="Pfam" id="PF14905"/>
    </source>
</evidence>
<dbReference type="STRING" id="28134.SAMN05444288_0137"/>
<feature type="chain" id="PRO_5003224471" description="Outer membrane protein beta-barrel domain-containing protein" evidence="4">
    <location>
        <begin position="20"/>
        <end position="845"/>
    </location>
</feature>
<keyword evidence="3" id="KW-0998">Cell outer membrane</keyword>
<keyword evidence="2" id="KW-0472">Membrane</keyword>
<dbReference type="eggNOG" id="COG4206">
    <property type="taxonomic scope" value="Bacteria"/>
</dbReference>
<feature type="signal peptide" evidence="4">
    <location>
        <begin position="1"/>
        <end position="19"/>
    </location>
</feature>
<dbReference type="SUPFAM" id="SSF49464">
    <property type="entry name" value="Carboxypeptidase regulatory domain-like"/>
    <property type="match status" value="1"/>
</dbReference>
<dbReference type="SUPFAM" id="SSF56935">
    <property type="entry name" value="Porins"/>
    <property type="match status" value="1"/>
</dbReference>
<gene>
    <name evidence="6" type="ORF">HMPREF0663_11531</name>
</gene>
<comment type="caution">
    <text evidence="6">The sequence shown here is derived from an EMBL/GenBank/DDBJ whole genome shotgun (WGS) entry which is preliminary data.</text>
</comment>
<sequence>MKKLALILYIILSSITAHPQRVSHVFRGESLAEVLKTLDRESDEYRISFIFDELEDFVVTTSFKNKTIPAAIRDAVGFYPIRIITDHSGSNIFVECTQKGGKRLIGRIVDQHAQPVIYANIALLNPEDSTLVTGGVSNESGDFVIPTSRSRVLMRVSCVGYRTLYHLAEVGAVGTIRMRTSTVPVRNVTVKAHRPAYRIGKEGLVAGVQGTNLSHAGTAEDVLGMLPDITAEDGHIAVFGRAGRPVIYINSKKVLNRDELTLLKSEEIANVEVIASPAAHYGAAVTAVIRIRTVRKKGEGWSGTFETEGRIGRFGSGNANASLNYRTGGLDISGSMTCSMLHRRQEQDTYWDIRGIVEKNSVLCYDDRTSKLGGRFRINYEFCSAHSAGLTCHVRRMHSIGQGNGRIKGRQQGGTDEKYTNRMSMERKGRTMPTICMYYNGTVGRINIDLDADFVYARNRIGNDSQIEKEQGVYAVNSLNNNCTRMFAIKSVMAYSCYKGKVSVGLEHVRTIRSSIFTGSGGIESISDDEIRERTSAMFAEYALTAGDFSAAAGIRYEHTGTQYYRFGVFSHEQSNRYRGWYPSLSARYSKGRTSCRMGYTTGTQRPAYENLTGNRLYEDEHIYEGGNPLLRFSKVHTLSLEAQHGGITMLCTYADVHNDVAWIDRIYGGKAILYTPVNIQRRKNLHLMLTYSERIGRWHPRYSAGMSRQIFDLSQEGITARMDKPYWTFKFSNTFYLPGGIHAALRYDCTTAGNELTAYNRARHALSLTMHKTFLADRLSVRIKAADIFKTYRNSGIYRGAYMTVDRKAYTDTRFISLTVSYRFNTTDSKYKGTGAGESEKGRL</sequence>
<dbReference type="InterPro" id="IPR008969">
    <property type="entry name" value="CarboxyPept-like_regulatory"/>
</dbReference>
<evidence type="ECO:0000256" key="3">
    <source>
        <dbReference type="ARBA" id="ARBA00023237"/>
    </source>
</evidence>
<keyword evidence="4" id="KW-0732">Signal</keyword>